<evidence type="ECO:0008006" key="3">
    <source>
        <dbReference type="Google" id="ProtNLM"/>
    </source>
</evidence>
<evidence type="ECO:0000313" key="2">
    <source>
        <dbReference type="Proteomes" id="UP001634747"/>
    </source>
</evidence>
<dbReference type="EMBL" id="JBJYXY010000001">
    <property type="protein sequence ID" value="MFN2975223.1"/>
    <property type="molecule type" value="Genomic_DNA"/>
</dbReference>
<organism evidence="1 2">
    <name type="scientific">Terriglobus aquaticus</name>
    <dbReference type="NCBI Taxonomy" id="940139"/>
    <lineage>
        <taxon>Bacteria</taxon>
        <taxon>Pseudomonadati</taxon>
        <taxon>Acidobacteriota</taxon>
        <taxon>Terriglobia</taxon>
        <taxon>Terriglobales</taxon>
        <taxon>Acidobacteriaceae</taxon>
        <taxon>Terriglobus</taxon>
    </lineage>
</organism>
<sequence>MWLKLQWARFFTLAGWDWRLSSRRGFDFAVTFPCGHSECSGSHMILVRVVDKTAEALARKHRETFGETAYDSPNPALFGDGPANTFWVMIHGAGGGDESVLAWIDGAQRMWERAAHE</sequence>
<dbReference type="Proteomes" id="UP001634747">
    <property type="component" value="Unassembled WGS sequence"/>
</dbReference>
<proteinExistence type="predicted"/>
<comment type="caution">
    <text evidence="1">The sequence shown here is derived from an EMBL/GenBank/DDBJ whole genome shotgun (WGS) entry which is preliminary data.</text>
</comment>
<protein>
    <recommendedName>
        <fullName evidence="3">YjbR protein</fullName>
    </recommendedName>
</protein>
<dbReference type="RefSeq" id="WP_263413246.1">
    <property type="nucleotide sequence ID" value="NZ_BAABBH010000001.1"/>
</dbReference>
<evidence type="ECO:0000313" key="1">
    <source>
        <dbReference type="EMBL" id="MFN2975223.1"/>
    </source>
</evidence>
<gene>
    <name evidence="1" type="ORF">ACK2TP_05560</name>
</gene>
<name>A0ABW9KI47_9BACT</name>
<reference evidence="1 2" key="1">
    <citation type="submission" date="2024-12" db="EMBL/GenBank/DDBJ databases">
        <authorList>
            <person name="Lee Y."/>
        </authorList>
    </citation>
    <scope>NUCLEOTIDE SEQUENCE [LARGE SCALE GENOMIC DNA]</scope>
    <source>
        <strain evidence="1 2">03SUJ4</strain>
    </source>
</reference>
<accession>A0ABW9KI47</accession>
<keyword evidence="2" id="KW-1185">Reference proteome</keyword>